<dbReference type="GO" id="GO:0006081">
    <property type="term" value="P:aldehyde metabolic process"/>
    <property type="evidence" value="ECO:0007669"/>
    <property type="project" value="InterPro"/>
</dbReference>
<name>A0A840J7V1_9PSEU</name>
<evidence type="ECO:0000256" key="6">
    <source>
        <dbReference type="PROSITE-ProRule" id="PRU10007"/>
    </source>
</evidence>
<comment type="similarity">
    <text evidence="1 4 7">Belongs to the aldehyde dehydrogenase family.</text>
</comment>
<reference evidence="10 11" key="1">
    <citation type="submission" date="2020-08" db="EMBL/GenBank/DDBJ databases">
        <title>Sequencing the genomes of 1000 actinobacteria strains.</title>
        <authorList>
            <person name="Klenk H.-P."/>
        </authorList>
    </citation>
    <scope>NUCLEOTIDE SEQUENCE [LARGE SCALE GENOMIC DNA]</scope>
    <source>
        <strain evidence="10 11">DSM 45859</strain>
    </source>
</reference>
<dbReference type="InterPro" id="IPR029510">
    <property type="entry name" value="Ald_DH_CS_GLU"/>
</dbReference>
<dbReference type="AlphaFoldDB" id="A0A840J7V1"/>
<evidence type="ECO:0000256" key="5">
    <source>
        <dbReference type="PIRSR" id="PIRSR036492-1"/>
    </source>
</evidence>
<gene>
    <name evidence="10" type="ORF">BJY18_007170</name>
</gene>
<proteinExistence type="inferred from homology"/>
<dbReference type="EMBL" id="JACHMG010000001">
    <property type="protein sequence ID" value="MBB4689685.1"/>
    <property type="molecule type" value="Genomic_DNA"/>
</dbReference>
<dbReference type="InterPro" id="IPR016161">
    <property type="entry name" value="Ald_DH/histidinol_DH"/>
</dbReference>
<evidence type="ECO:0000256" key="4">
    <source>
        <dbReference type="PIRNR" id="PIRNR036492"/>
    </source>
</evidence>
<dbReference type="PROSITE" id="PS00687">
    <property type="entry name" value="ALDEHYDE_DEHYDR_GLU"/>
    <property type="match status" value="1"/>
</dbReference>
<keyword evidence="8" id="KW-0175">Coiled coil</keyword>
<evidence type="ECO:0000256" key="2">
    <source>
        <dbReference type="ARBA" id="ARBA00023002"/>
    </source>
</evidence>
<organism evidence="10 11">
    <name type="scientific">Amycolatopsis jiangsuensis</name>
    <dbReference type="NCBI Taxonomy" id="1181879"/>
    <lineage>
        <taxon>Bacteria</taxon>
        <taxon>Bacillati</taxon>
        <taxon>Actinomycetota</taxon>
        <taxon>Actinomycetes</taxon>
        <taxon>Pseudonocardiales</taxon>
        <taxon>Pseudonocardiaceae</taxon>
        <taxon>Amycolatopsis</taxon>
    </lineage>
</organism>
<dbReference type="InterPro" id="IPR016163">
    <property type="entry name" value="Ald_DH_C"/>
</dbReference>
<sequence length="452" mass="50425">MFVIDISEIDRIFHGLHGRRRAMRHTTAAERIERLERLRRELLARQEDIARAINADLGRPIEDRSEVAALQSNIDKARDNLAAWMQPQPVEKSPSSPEAERVFVKYEPRGVVLLFSTWNFPLSMFFSPLIQAVSAGNVVLAKPNPVTPATAVVIEEIVRAVFDEREVAVINADEIATPDGPRDANDIVLDLPVDHIFLTGSPRVGRIIVEKAAQHMASFTLELGGKNPAIVDRTADLDHVAEVFVTGKLFNHGQNCLAVDYAWVPEALRDQLVEKYVAAVRKQYYEDGVYRWRQDSRLVDKRNYERVKGYLDEAIAAGAKVAFGGGTDPENFVIEPTVLVDVPAGSRIIQEELFAPILPVLTYVDEEEIYEYVDSLGKPLGLSVHSRDEAFIQRVLDNTTSGGVTINGSNLHWSEENLPFGGVNSSGFGRYHGIWGFKELSHPRAVFHAAVR</sequence>
<dbReference type="Gene3D" id="3.40.605.10">
    <property type="entry name" value="Aldehyde Dehydrogenase, Chain A, domain 1"/>
    <property type="match status" value="1"/>
</dbReference>
<evidence type="ECO:0000256" key="3">
    <source>
        <dbReference type="ARBA" id="ARBA00023027"/>
    </source>
</evidence>
<dbReference type="PROSITE" id="PS00070">
    <property type="entry name" value="ALDEHYDE_DEHYDR_CYS"/>
    <property type="match status" value="1"/>
</dbReference>
<evidence type="ECO:0000256" key="7">
    <source>
        <dbReference type="RuleBase" id="RU003345"/>
    </source>
</evidence>
<evidence type="ECO:0000256" key="8">
    <source>
        <dbReference type="SAM" id="Coils"/>
    </source>
</evidence>
<dbReference type="InterPro" id="IPR016160">
    <property type="entry name" value="Ald_DH_CS_CYS"/>
</dbReference>
<dbReference type="GO" id="GO:0004029">
    <property type="term" value="F:aldehyde dehydrogenase (NAD+) activity"/>
    <property type="evidence" value="ECO:0007669"/>
    <property type="project" value="TreeGrafter"/>
</dbReference>
<accession>A0A840J7V1</accession>
<dbReference type="Pfam" id="PF00171">
    <property type="entry name" value="Aldedh"/>
    <property type="match status" value="1"/>
</dbReference>
<keyword evidence="11" id="KW-1185">Reference proteome</keyword>
<feature type="active site" evidence="5 6">
    <location>
        <position position="222"/>
    </location>
</feature>
<evidence type="ECO:0000256" key="1">
    <source>
        <dbReference type="ARBA" id="ARBA00009986"/>
    </source>
</evidence>
<comment type="caution">
    <text evidence="10">The sequence shown here is derived from an EMBL/GenBank/DDBJ whole genome shotgun (WGS) entry which is preliminary data.</text>
</comment>
<keyword evidence="3" id="KW-0520">NAD</keyword>
<dbReference type="InterPro" id="IPR016162">
    <property type="entry name" value="Ald_DH_N"/>
</dbReference>
<feature type="coiled-coil region" evidence="8">
    <location>
        <begin position="25"/>
        <end position="55"/>
    </location>
</feature>
<evidence type="ECO:0000259" key="9">
    <source>
        <dbReference type="Pfam" id="PF00171"/>
    </source>
</evidence>
<dbReference type="SUPFAM" id="SSF53720">
    <property type="entry name" value="ALDH-like"/>
    <property type="match status" value="1"/>
</dbReference>
<feature type="active site" evidence="5">
    <location>
        <position position="256"/>
    </location>
</feature>
<dbReference type="Proteomes" id="UP000581769">
    <property type="component" value="Unassembled WGS sequence"/>
</dbReference>
<dbReference type="GO" id="GO:0005737">
    <property type="term" value="C:cytoplasm"/>
    <property type="evidence" value="ECO:0007669"/>
    <property type="project" value="TreeGrafter"/>
</dbReference>
<dbReference type="PANTHER" id="PTHR43570:SF20">
    <property type="entry name" value="ALDEHYDE DEHYDROGENASE ALDX-RELATED"/>
    <property type="match status" value="1"/>
</dbReference>
<dbReference type="Gene3D" id="3.40.309.10">
    <property type="entry name" value="Aldehyde Dehydrogenase, Chain A, domain 2"/>
    <property type="match status" value="1"/>
</dbReference>
<feature type="domain" description="Aldehyde dehydrogenase" evidence="9">
    <location>
        <begin position="19"/>
        <end position="445"/>
    </location>
</feature>
<dbReference type="InterPro" id="IPR015590">
    <property type="entry name" value="Aldehyde_DH_dom"/>
</dbReference>
<dbReference type="PANTHER" id="PTHR43570">
    <property type="entry name" value="ALDEHYDE DEHYDROGENASE"/>
    <property type="match status" value="1"/>
</dbReference>
<dbReference type="InterPro" id="IPR012394">
    <property type="entry name" value="Aldehyde_DH_NAD(P)"/>
</dbReference>
<keyword evidence="2 4" id="KW-0560">Oxidoreductase</keyword>
<evidence type="ECO:0000313" key="11">
    <source>
        <dbReference type="Proteomes" id="UP000581769"/>
    </source>
</evidence>
<evidence type="ECO:0000313" key="10">
    <source>
        <dbReference type="EMBL" id="MBB4689685.1"/>
    </source>
</evidence>
<dbReference type="PIRSF" id="PIRSF036492">
    <property type="entry name" value="ALDH"/>
    <property type="match status" value="1"/>
</dbReference>
<protein>
    <recommendedName>
        <fullName evidence="4">Aldehyde dehydrogenase</fullName>
    </recommendedName>
</protein>